<dbReference type="InterPro" id="IPR025404">
    <property type="entry name" value="DUF4130"/>
</dbReference>
<dbReference type="AlphaFoldDB" id="M1Q1R8"/>
<accession>M1Q1R8</accession>
<name>M1Q1R8_9ZZZZ</name>
<reference evidence="2" key="1">
    <citation type="journal article" date="2013" name="Syst. Appl. Microbiol.">
        <title>New insights into the archaeal diversity of a hypersaline microbial mat obtained by a metagenomic approach.</title>
        <authorList>
            <person name="Lopez-Lopez A."/>
            <person name="Richter M."/>
            <person name="Pena A."/>
            <person name="Tamames J."/>
            <person name="Rossello-Mora R."/>
        </authorList>
    </citation>
    <scope>NUCLEOTIDE SEQUENCE</scope>
</reference>
<dbReference type="InterPro" id="IPR023875">
    <property type="entry name" value="DNA_repair_put"/>
</dbReference>
<sequence length="244" mass="29779">MYYYLYDGSFSGLLTSIYEAFHNDYEPDYIIKESKYKKNLFAKTIIINTDENKAEKVAKVIKNKISKRIYKNIYYVFLSEQSNVELDIYHYLKKAFKKGRKINENWADDCVRRIKKISKKVGREKHKYLGLLRFRELKENILYAPFEPENFLLPIISNHFASRMKNKRWVIHDKKRNMAVIYENNEWMMIDGSELPKINYSQDEKYYQELWQSFFDNITIKNRKNLDLQQNFMPQKYRKYLIEK</sequence>
<dbReference type="NCBIfam" id="TIGR03915">
    <property type="entry name" value="SAM_7_link_chp"/>
    <property type="match status" value="1"/>
</dbReference>
<dbReference type="Pfam" id="PF13566">
    <property type="entry name" value="DUF4130"/>
    <property type="match status" value="1"/>
</dbReference>
<gene>
    <name evidence="2" type="ORF">FLSS-20_0003</name>
</gene>
<organism evidence="2">
    <name type="scientific">uncultured organism</name>
    <dbReference type="NCBI Taxonomy" id="155900"/>
    <lineage>
        <taxon>unclassified sequences</taxon>
        <taxon>environmental samples</taxon>
    </lineage>
</organism>
<proteinExistence type="predicted"/>
<dbReference type="EMBL" id="JX684085">
    <property type="protein sequence ID" value="AGF93202.1"/>
    <property type="molecule type" value="Genomic_DNA"/>
</dbReference>
<evidence type="ECO:0000313" key="2">
    <source>
        <dbReference type="EMBL" id="AGF93202.1"/>
    </source>
</evidence>
<feature type="domain" description="DUF4130" evidence="1">
    <location>
        <begin position="85"/>
        <end position="243"/>
    </location>
</feature>
<protein>
    <recommendedName>
        <fullName evidence="1">DUF4130 domain-containing protein</fullName>
    </recommendedName>
</protein>
<evidence type="ECO:0000259" key="1">
    <source>
        <dbReference type="Pfam" id="PF13566"/>
    </source>
</evidence>